<protein>
    <recommendedName>
        <fullName evidence="2">Chitin-binding type-2 domain-containing protein</fullName>
    </recommendedName>
</protein>
<proteinExistence type="predicted"/>
<evidence type="ECO:0000313" key="4">
    <source>
        <dbReference type="Proteomes" id="UP000192578"/>
    </source>
</evidence>
<dbReference type="PANTHER" id="PTHR22933">
    <property type="entry name" value="FI18007P1-RELATED"/>
    <property type="match status" value="1"/>
</dbReference>
<dbReference type="InterPro" id="IPR002557">
    <property type="entry name" value="Chitin-bd_dom"/>
</dbReference>
<dbReference type="GO" id="GO:0005576">
    <property type="term" value="C:extracellular region"/>
    <property type="evidence" value="ECO:0007669"/>
    <property type="project" value="InterPro"/>
</dbReference>
<accession>A0A1W0WWZ5</accession>
<feature type="signal peptide" evidence="1">
    <location>
        <begin position="1"/>
        <end position="15"/>
    </location>
</feature>
<keyword evidence="1" id="KW-0732">Signal</keyword>
<dbReference type="InterPro" id="IPR036508">
    <property type="entry name" value="Chitin-bd_dom_sf"/>
</dbReference>
<dbReference type="PANTHER" id="PTHR22933:SF44">
    <property type="entry name" value="RE15157P"/>
    <property type="match status" value="1"/>
</dbReference>
<dbReference type="Pfam" id="PF01607">
    <property type="entry name" value="CBM_14"/>
    <property type="match status" value="1"/>
</dbReference>
<comment type="caution">
    <text evidence="3">The sequence shown here is derived from an EMBL/GenBank/DDBJ whole genome shotgun (WGS) entry which is preliminary data.</text>
</comment>
<dbReference type="InterPro" id="IPR052976">
    <property type="entry name" value="Scoloptoxin-like"/>
</dbReference>
<dbReference type="EMBL" id="MTYJ01000036">
    <property type="protein sequence ID" value="OQV19724.1"/>
    <property type="molecule type" value="Genomic_DNA"/>
</dbReference>
<reference evidence="4" key="1">
    <citation type="submission" date="2017-01" db="EMBL/GenBank/DDBJ databases">
        <title>Comparative genomics of anhydrobiosis in the tardigrade Hypsibius dujardini.</title>
        <authorList>
            <person name="Yoshida Y."/>
            <person name="Koutsovoulos G."/>
            <person name="Laetsch D."/>
            <person name="Stevens L."/>
            <person name="Kumar S."/>
            <person name="Horikawa D."/>
            <person name="Ishino K."/>
            <person name="Komine S."/>
            <person name="Tomita M."/>
            <person name="Blaxter M."/>
            <person name="Arakawa K."/>
        </authorList>
    </citation>
    <scope>NUCLEOTIDE SEQUENCE [LARGE SCALE GENOMIC DNA]</scope>
    <source>
        <strain evidence="4">Z151</strain>
    </source>
</reference>
<evidence type="ECO:0000259" key="2">
    <source>
        <dbReference type="PROSITE" id="PS50940"/>
    </source>
</evidence>
<feature type="chain" id="PRO_5013071420" description="Chitin-binding type-2 domain-containing protein" evidence="1">
    <location>
        <begin position="16"/>
        <end position="174"/>
    </location>
</feature>
<organism evidence="3 4">
    <name type="scientific">Hypsibius exemplaris</name>
    <name type="common">Freshwater tardigrade</name>
    <dbReference type="NCBI Taxonomy" id="2072580"/>
    <lineage>
        <taxon>Eukaryota</taxon>
        <taxon>Metazoa</taxon>
        <taxon>Ecdysozoa</taxon>
        <taxon>Tardigrada</taxon>
        <taxon>Eutardigrada</taxon>
        <taxon>Parachela</taxon>
        <taxon>Hypsibioidea</taxon>
        <taxon>Hypsibiidae</taxon>
        <taxon>Hypsibius</taxon>
    </lineage>
</organism>
<evidence type="ECO:0000313" key="3">
    <source>
        <dbReference type="EMBL" id="OQV19724.1"/>
    </source>
</evidence>
<sequence>MMFLVICALIGFAAAETGDTKTVGKFVYDLLKNPLSSSEIATLLASKDAVYPTYSQQNLPRTSFSCDSKAQAGFYADPEAQCQVFHRCDLNLNQTSYICVNTTVFNQITLVCDNWYNVDCGKSIDYENFGNSRLYTNLPLFDSPPADYVSPYQLVLLQNQGVSKPAQKPKPSSE</sequence>
<dbReference type="OrthoDB" id="6514762at2759"/>
<dbReference type="AlphaFoldDB" id="A0A1W0WWZ5"/>
<dbReference type="GO" id="GO:0008061">
    <property type="term" value="F:chitin binding"/>
    <property type="evidence" value="ECO:0007669"/>
    <property type="project" value="InterPro"/>
</dbReference>
<gene>
    <name evidence="3" type="ORF">BV898_06263</name>
</gene>
<feature type="domain" description="Chitin-binding type-2" evidence="2">
    <location>
        <begin position="63"/>
        <end position="122"/>
    </location>
</feature>
<dbReference type="Proteomes" id="UP000192578">
    <property type="component" value="Unassembled WGS sequence"/>
</dbReference>
<evidence type="ECO:0000256" key="1">
    <source>
        <dbReference type="SAM" id="SignalP"/>
    </source>
</evidence>
<dbReference type="SUPFAM" id="SSF57625">
    <property type="entry name" value="Invertebrate chitin-binding proteins"/>
    <property type="match status" value="1"/>
</dbReference>
<dbReference type="Gene3D" id="2.170.140.10">
    <property type="entry name" value="Chitin binding domain"/>
    <property type="match status" value="1"/>
</dbReference>
<keyword evidence="4" id="KW-1185">Reference proteome</keyword>
<dbReference type="PROSITE" id="PS50940">
    <property type="entry name" value="CHIT_BIND_II"/>
    <property type="match status" value="1"/>
</dbReference>
<dbReference type="SMART" id="SM00494">
    <property type="entry name" value="ChtBD2"/>
    <property type="match status" value="1"/>
</dbReference>
<name>A0A1W0WWZ5_HYPEX</name>